<dbReference type="RefSeq" id="WP_175558831.1">
    <property type="nucleotide sequence ID" value="NZ_FNGE01000008.1"/>
</dbReference>
<keyword evidence="2" id="KW-1133">Transmembrane helix</keyword>
<dbReference type="InterPro" id="IPR019251">
    <property type="entry name" value="DUF2231_TM"/>
</dbReference>
<sequence length="173" mass="17773">MAQDKGNGNGAGKPTDSSSPPVMQLDSGSAIAFIGHPVHAMLVHFPIALSILVLGFDVFFWLFGDPFFARAATWAVGGAFLSGVAASLVGIGEILLVPGIRLRSASWSHAVAALTFLAVVGANWGLRLDGTYPVLPNGLALSFLGALTVGVAGYHGGKLIFDHGIGLMVSSDD</sequence>
<keyword evidence="2" id="KW-0812">Transmembrane</keyword>
<feature type="transmembrane region" description="Helical" evidence="2">
    <location>
        <begin position="42"/>
        <end position="62"/>
    </location>
</feature>
<feature type="transmembrane region" description="Helical" evidence="2">
    <location>
        <begin position="74"/>
        <end position="95"/>
    </location>
</feature>
<keyword evidence="2" id="KW-0472">Membrane</keyword>
<feature type="transmembrane region" description="Helical" evidence="2">
    <location>
        <begin position="107"/>
        <end position="126"/>
    </location>
</feature>
<reference evidence="5" key="1">
    <citation type="submission" date="2016-10" db="EMBL/GenBank/DDBJ databases">
        <authorList>
            <person name="Varghese N."/>
            <person name="Submissions S."/>
        </authorList>
    </citation>
    <scope>NUCLEOTIDE SEQUENCE [LARGE SCALE GENOMIC DNA]</scope>
    <source>
        <strain evidence="5">CGMCC 1.7655</strain>
    </source>
</reference>
<evidence type="ECO:0000259" key="3">
    <source>
        <dbReference type="Pfam" id="PF09990"/>
    </source>
</evidence>
<feature type="transmembrane region" description="Helical" evidence="2">
    <location>
        <begin position="138"/>
        <end position="161"/>
    </location>
</feature>
<dbReference type="Pfam" id="PF09990">
    <property type="entry name" value="DUF2231"/>
    <property type="match status" value="1"/>
</dbReference>
<feature type="region of interest" description="Disordered" evidence="1">
    <location>
        <begin position="1"/>
        <end position="22"/>
    </location>
</feature>
<evidence type="ECO:0000256" key="2">
    <source>
        <dbReference type="SAM" id="Phobius"/>
    </source>
</evidence>
<keyword evidence="5" id="KW-1185">Reference proteome</keyword>
<gene>
    <name evidence="4" type="ORF">SAMN04487971_10856</name>
</gene>
<dbReference type="Proteomes" id="UP000199555">
    <property type="component" value="Unassembled WGS sequence"/>
</dbReference>
<accession>A0A1G9IM76</accession>
<dbReference type="STRING" id="525640.SAMN04487971_10856"/>
<protein>
    <submittedName>
        <fullName evidence="4">Uncharacterized membrane protein</fullName>
    </submittedName>
</protein>
<name>A0A1G9IM76_9RHOB</name>
<proteinExistence type="predicted"/>
<evidence type="ECO:0000313" key="4">
    <source>
        <dbReference type="EMBL" id="SDL26240.1"/>
    </source>
</evidence>
<organism evidence="4 5">
    <name type="scientific">Paracoccus chinensis</name>
    <dbReference type="NCBI Taxonomy" id="525640"/>
    <lineage>
        <taxon>Bacteria</taxon>
        <taxon>Pseudomonadati</taxon>
        <taxon>Pseudomonadota</taxon>
        <taxon>Alphaproteobacteria</taxon>
        <taxon>Rhodobacterales</taxon>
        <taxon>Paracoccaceae</taxon>
        <taxon>Paracoccus</taxon>
    </lineage>
</organism>
<feature type="domain" description="DUF2231" evidence="3">
    <location>
        <begin position="35"/>
        <end position="166"/>
    </location>
</feature>
<evidence type="ECO:0000313" key="5">
    <source>
        <dbReference type="Proteomes" id="UP000199555"/>
    </source>
</evidence>
<dbReference type="EMBL" id="FNGE01000008">
    <property type="protein sequence ID" value="SDL26240.1"/>
    <property type="molecule type" value="Genomic_DNA"/>
</dbReference>
<evidence type="ECO:0000256" key="1">
    <source>
        <dbReference type="SAM" id="MobiDB-lite"/>
    </source>
</evidence>
<dbReference type="AlphaFoldDB" id="A0A1G9IM76"/>